<dbReference type="GO" id="GO:0004180">
    <property type="term" value="F:carboxypeptidase activity"/>
    <property type="evidence" value="ECO:0007669"/>
    <property type="project" value="TreeGrafter"/>
</dbReference>
<dbReference type="InterPro" id="IPR002933">
    <property type="entry name" value="Peptidase_M20"/>
</dbReference>
<dbReference type="SUPFAM" id="SSF53187">
    <property type="entry name" value="Zn-dependent exopeptidases"/>
    <property type="match status" value="1"/>
</dbReference>
<dbReference type="EMBL" id="WIPF01000046">
    <property type="protein sequence ID" value="KAF3220512.1"/>
    <property type="molecule type" value="Genomic_DNA"/>
</dbReference>
<evidence type="ECO:0000256" key="1">
    <source>
        <dbReference type="ARBA" id="ARBA00006247"/>
    </source>
</evidence>
<keyword evidence="6" id="KW-1133">Transmembrane helix</keyword>
<dbReference type="PROSITE" id="PS00758">
    <property type="entry name" value="ARGE_DAPE_CPG2_1"/>
    <property type="match status" value="1"/>
</dbReference>
<accession>A0A7C8V2N2</accession>
<evidence type="ECO:0000256" key="5">
    <source>
        <dbReference type="ARBA" id="ARBA00022833"/>
    </source>
</evidence>
<protein>
    <submittedName>
        <fullName evidence="7">Uncharacterized protein</fullName>
    </submittedName>
</protein>
<feature type="transmembrane region" description="Helical" evidence="6">
    <location>
        <begin position="34"/>
        <end position="55"/>
    </location>
</feature>
<dbReference type="PANTHER" id="PTHR45962:SF1">
    <property type="entry name" value="N-FATTY-ACYL-AMINO ACID SYNTHASE_HYDROLASE PM20D1"/>
    <property type="match status" value="1"/>
</dbReference>
<keyword evidence="4" id="KW-0378">Hydrolase</keyword>
<gene>
    <name evidence="7" type="ORF">TWF191_007411</name>
</gene>
<evidence type="ECO:0000313" key="7">
    <source>
        <dbReference type="EMBL" id="KAF3220512.1"/>
    </source>
</evidence>
<dbReference type="Gene3D" id="3.30.70.360">
    <property type="match status" value="1"/>
</dbReference>
<evidence type="ECO:0000256" key="4">
    <source>
        <dbReference type="ARBA" id="ARBA00022801"/>
    </source>
</evidence>
<dbReference type="PANTHER" id="PTHR45962">
    <property type="entry name" value="N-FATTY-ACYL-AMINO ACID SYNTHASE/HYDROLASE PM20D1"/>
    <property type="match status" value="1"/>
</dbReference>
<dbReference type="AlphaFoldDB" id="A0A7C8V2N2"/>
<organism evidence="7 8">
    <name type="scientific">Orbilia oligospora</name>
    <name type="common">Nematode-trapping fungus</name>
    <name type="synonym">Arthrobotrys oligospora</name>
    <dbReference type="NCBI Taxonomy" id="2813651"/>
    <lineage>
        <taxon>Eukaryota</taxon>
        <taxon>Fungi</taxon>
        <taxon>Dikarya</taxon>
        <taxon>Ascomycota</taxon>
        <taxon>Pezizomycotina</taxon>
        <taxon>Orbiliomycetes</taxon>
        <taxon>Orbiliales</taxon>
        <taxon>Orbiliaceae</taxon>
        <taxon>Orbilia</taxon>
    </lineage>
</organism>
<dbReference type="Pfam" id="PF01546">
    <property type="entry name" value="Peptidase_M20"/>
    <property type="match status" value="1"/>
</dbReference>
<dbReference type="GO" id="GO:0046872">
    <property type="term" value="F:metal ion binding"/>
    <property type="evidence" value="ECO:0007669"/>
    <property type="project" value="UniProtKB-KW"/>
</dbReference>
<comment type="similarity">
    <text evidence="1">Belongs to the peptidase M20A family.</text>
</comment>
<name>A0A7C8V2N2_ORBOL</name>
<reference evidence="7 8" key="1">
    <citation type="submission" date="2019-06" db="EMBL/GenBank/DDBJ databases">
        <authorList>
            <person name="Palmer J.M."/>
        </authorList>
    </citation>
    <scope>NUCLEOTIDE SEQUENCE [LARGE SCALE GENOMIC DNA]</scope>
    <source>
        <strain evidence="7 8">TWF191</strain>
    </source>
</reference>
<sequence>MGNPEALLPKDSKDLAGGKTFYHSYFQDNRYRKYILNFFGLLAVSLFSVTLYRGYISSLDPGSFDICQVGALEHRGKPLGTHGPRNKPRRQNIEKLCPRVEPIYPEINTPGIRRAIAYLQSPDFLFRSAKTLGDAIKVRTAVYDDFGEVGRDDRWNKMERFHDYLHGAFPAVSRYLLVHPVNEYGLVYEWGGSNENLKPILLTAHQDVVPIEQETMEQWEHHPYSGHFDGNDVWGRGALDDKNQLVAIMETVNLLIQSGFRPVRKIVLAFGFDEEIGGDQGAHYIGEYLLYTYGEDGFSLIIDEGSSMQSEFGSDIMVISTAEKGFMNQEITIKMPGGHSSIPPLHSSIGIMSEIVVALESHPFERVLSDDNPLFDFLACSAAHARDFPKELYDYIVQDDKQALADALVKLNPRFDADLRSTTAVTTICGGTKVNALPEYILYRQLRRNMD</sequence>
<keyword evidence="6" id="KW-0472">Membrane</keyword>
<evidence type="ECO:0000256" key="2">
    <source>
        <dbReference type="ARBA" id="ARBA00022670"/>
    </source>
</evidence>
<keyword evidence="2" id="KW-0645">Protease</keyword>
<dbReference type="Gene3D" id="3.40.630.10">
    <property type="entry name" value="Zn peptidases"/>
    <property type="match status" value="1"/>
</dbReference>
<keyword evidence="3" id="KW-0479">Metal-binding</keyword>
<proteinExistence type="inferred from homology"/>
<dbReference type="SUPFAM" id="SSF55031">
    <property type="entry name" value="Bacterial exopeptidase dimerisation domain"/>
    <property type="match status" value="1"/>
</dbReference>
<keyword evidence="6" id="KW-0812">Transmembrane</keyword>
<dbReference type="InterPro" id="IPR047177">
    <property type="entry name" value="Pept_M20A"/>
</dbReference>
<keyword evidence="5" id="KW-0862">Zinc</keyword>
<dbReference type="InterPro" id="IPR036264">
    <property type="entry name" value="Bact_exopeptidase_dim_dom"/>
</dbReference>
<evidence type="ECO:0000313" key="8">
    <source>
        <dbReference type="Proteomes" id="UP000483672"/>
    </source>
</evidence>
<dbReference type="GO" id="GO:0000328">
    <property type="term" value="C:fungal-type vacuole lumen"/>
    <property type="evidence" value="ECO:0007669"/>
    <property type="project" value="TreeGrafter"/>
</dbReference>
<comment type="caution">
    <text evidence="7">The sequence shown here is derived from an EMBL/GenBank/DDBJ whole genome shotgun (WGS) entry which is preliminary data.</text>
</comment>
<evidence type="ECO:0000256" key="6">
    <source>
        <dbReference type="SAM" id="Phobius"/>
    </source>
</evidence>
<dbReference type="GO" id="GO:0051603">
    <property type="term" value="P:proteolysis involved in protein catabolic process"/>
    <property type="evidence" value="ECO:0007669"/>
    <property type="project" value="TreeGrafter"/>
</dbReference>
<dbReference type="InterPro" id="IPR001261">
    <property type="entry name" value="ArgE/DapE_CS"/>
</dbReference>
<evidence type="ECO:0000256" key="3">
    <source>
        <dbReference type="ARBA" id="ARBA00022723"/>
    </source>
</evidence>
<dbReference type="Proteomes" id="UP000483672">
    <property type="component" value="Unassembled WGS sequence"/>
</dbReference>